<gene>
    <name evidence="1" type="ORF">OIU79_009167</name>
</gene>
<reference evidence="1" key="1">
    <citation type="submission" date="2022-11" db="EMBL/GenBank/DDBJ databases">
        <authorList>
            <person name="Hyden B.L."/>
            <person name="Feng K."/>
            <person name="Yates T."/>
            <person name="Jawdy S."/>
            <person name="Smart L.B."/>
            <person name="Muchero W."/>
        </authorList>
    </citation>
    <scope>NUCLEOTIDE SEQUENCE</scope>
    <source>
        <tissue evidence="1">Shoot tip</tissue>
    </source>
</reference>
<name>A0A9Q0TK57_SALPP</name>
<accession>A0A9Q0TK57</accession>
<reference evidence="1" key="2">
    <citation type="journal article" date="2023" name="Int. J. Mol. Sci.">
        <title>De Novo Assembly and Annotation of 11 Diverse Shrub Willow (Salix) Genomes Reveals Novel Gene Organization in Sex-Linked Regions.</title>
        <authorList>
            <person name="Hyden B."/>
            <person name="Feng K."/>
            <person name="Yates T.B."/>
            <person name="Jawdy S."/>
            <person name="Cereghino C."/>
            <person name="Smart L.B."/>
            <person name="Muchero W."/>
        </authorList>
    </citation>
    <scope>NUCLEOTIDE SEQUENCE</scope>
    <source>
        <tissue evidence="1">Shoot tip</tissue>
    </source>
</reference>
<dbReference type="AlphaFoldDB" id="A0A9Q0TK57"/>
<comment type="caution">
    <text evidence="1">The sequence shown here is derived from an EMBL/GenBank/DDBJ whole genome shotgun (WGS) entry which is preliminary data.</text>
</comment>
<sequence length="32" mass="3645">MPPSSVYWQRTATSQTISNSSKHSVLTMVWAY</sequence>
<keyword evidence="2" id="KW-1185">Reference proteome</keyword>
<evidence type="ECO:0000313" key="2">
    <source>
        <dbReference type="Proteomes" id="UP001151532"/>
    </source>
</evidence>
<dbReference type="Proteomes" id="UP001151532">
    <property type="component" value="Chromosome 1"/>
</dbReference>
<protein>
    <submittedName>
        <fullName evidence="1">Uncharacterized protein</fullName>
    </submittedName>
</protein>
<proteinExistence type="predicted"/>
<organism evidence="1 2">
    <name type="scientific">Salix purpurea</name>
    <name type="common">Purple osier willow</name>
    <dbReference type="NCBI Taxonomy" id="77065"/>
    <lineage>
        <taxon>Eukaryota</taxon>
        <taxon>Viridiplantae</taxon>
        <taxon>Streptophyta</taxon>
        <taxon>Embryophyta</taxon>
        <taxon>Tracheophyta</taxon>
        <taxon>Spermatophyta</taxon>
        <taxon>Magnoliopsida</taxon>
        <taxon>eudicotyledons</taxon>
        <taxon>Gunneridae</taxon>
        <taxon>Pentapetalae</taxon>
        <taxon>rosids</taxon>
        <taxon>fabids</taxon>
        <taxon>Malpighiales</taxon>
        <taxon>Salicaceae</taxon>
        <taxon>Saliceae</taxon>
        <taxon>Salix</taxon>
    </lineage>
</organism>
<evidence type="ECO:0000313" key="1">
    <source>
        <dbReference type="EMBL" id="KAJ6713118.1"/>
    </source>
</evidence>
<dbReference type="EMBL" id="JAPFFK010000015">
    <property type="protein sequence ID" value="KAJ6713118.1"/>
    <property type="molecule type" value="Genomic_DNA"/>
</dbReference>